<keyword evidence="3" id="KW-0255">Endonuclease</keyword>
<evidence type="ECO:0000313" key="4">
    <source>
        <dbReference type="Proteomes" id="UP000593828"/>
    </source>
</evidence>
<name>A0A7M1RW04_9CAUD</name>
<reference evidence="3 4" key="1">
    <citation type="submission" date="2020-07" db="EMBL/GenBank/DDBJ databases">
        <title>Taxonomic proposal: Crassvirales, a new order of highly abundant and diverse bacterial viruses.</title>
        <authorList>
            <person name="Shkoporov A.N."/>
            <person name="Stockdale S.R."/>
            <person name="Guerin E."/>
            <person name="Ross R.P."/>
            <person name="Hill C."/>
        </authorList>
    </citation>
    <scope>NUCLEOTIDE SEQUENCE [LARGE SCALE GENOMIC DNA]</scope>
</reference>
<dbReference type="GeneID" id="65128784"/>
<evidence type="ECO:0000259" key="1">
    <source>
        <dbReference type="Pfam" id="PF07453"/>
    </source>
</evidence>
<dbReference type="Gene3D" id="3.90.75.20">
    <property type="match status" value="1"/>
</dbReference>
<dbReference type="GO" id="GO:0004519">
    <property type="term" value="F:endonuclease activity"/>
    <property type="evidence" value="ECO:0007669"/>
    <property type="project" value="UniProtKB-KW"/>
</dbReference>
<organism evidence="3 4">
    <name type="scientific">uncultured phage cr106_1</name>
    <dbReference type="NCBI Taxonomy" id="2772062"/>
    <lineage>
        <taxon>Viruses</taxon>
        <taxon>Duplodnaviria</taxon>
        <taxon>Heunggongvirae</taxon>
        <taxon>Uroviricota</taxon>
        <taxon>Caudoviricetes</taxon>
        <taxon>Crassvirales</taxon>
        <taxon>Steigviridae</taxon>
        <taxon>Asinivirinae</taxon>
        <taxon>Mahstovirus</taxon>
        <taxon>Mahstovirus faecalis</taxon>
    </lineage>
</organism>
<evidence type="ECO:0000259" key="2">
    <source>
        <dbReference type="Pfam" id="PF07463"/>
    </source>
</evidence>
<dbReference type="Pfam" id="PF07463">
    <property type="entry name" value="NUMOD4"/>
    <property type="match status" value="1"/>
</dbReference>
<dbReference type="InterPro" id="IPR010902">
    <property type="entry name" value="NUMOD4"/>
</dbReference>
<dbReference type="EMBL" id="MT774378">
    <property type="protein sequence ID" value="QOR58314.1"/>
    <property type="molecule type" value="Genomic_DNA"/>
</dbReference>
<feature type="domain" description="Nuclease-associated modular DNA-binding 1" evidence="1">
    <location>
        <begin position="120"/>
        <end position="153"/>
    </location>
</feature>
<evidence type="ECO:0000313" key="3">
    <source>
        <dbReference type="EMBL" id="QOR58314.1"/>
    </source>
</evidence>
<dbReference type="RefSeq" id="YP_010110472.1">
    <property type="nucleotide sequence ID" value="NC_055871.1"/>
</dbReference>
<sequence>MEIWKDIVGYEGLYKVSNLGRIKNKKDRLLSPYHNTNGYISVDLYKNGKVNKLRVHRIVAEAFILNPNNLPIINHKNEDKTDNSVSNLEWCNYSYNLSYGNRVEKMFKTRLDKNTKTAQKEVIQYDLEGNILNIFTSISEASKLTGISCGAIWQSCKKGHITNKKFKWNYK</sequence>
<dbReference type="Pfam" id="PF07453">
    <property type="entry name" value="NUMOD1"/>
    <property type="match status" value="1"/>
</dbReference>
<dbReference type="InterPro" id="IPR010896">
    <property type="entry name" value="NUMOD1"/>
</dbReference>
<accession>A0A7M1RW04</accession>
<feature type="domain" description="NUMOD4" evidence="2">
    <location>
        <begin position="2"/>
        <end position="45"/>
    </location>
</feature>
<keyword evidence="3" id="KW-0540">Nuclease</keyword>
<keyword evidence="3" id="KW-0378">Hydrolase</keyword>
<dbReference type="GO" id="GO:0016788">
    <property type="term" value="F:hydrolase activity, acting on ester bonds"/>
    <property type="evidence" value="ECO:0007669"/>
    <property type="project" value="InterPro"/>
</dbReference>
<dbReference type="InterPro" id="IPR044925">
    <property type="entry name" value="His-Me_finger_sf"/>
</dbReference>
<dbReference type="KEGG" id="vg:65128784"/>
<keyword evidence="4" id="KW-1185">Reference proteome</keyword>
<dbReference type="InterPro" id="IPR036388">
    <property type="entry name" value="WH-like_DNA-bd_sf"/>
</dbReference>
<protein>
    <submittedName>
        <fullName evidence="3">HNH endonuclease</fullName>
    </submittedName>
</protein>
<dbReference type="Gene3D" id="1.10.10.10">
    <property type="entry name" value="Winged helix-like DNA-binding domain superfamily/Winged helix DNA-binding domain"/>
    <property type="match status" value="1"/>
</dbReference>
<dbReference type="InterPro" id="IPR003647">
    <property type="entry name" value="Intron_nuc_1_rpt"/>
</dbReference>
<dbReference type="Proteomes" id="UP000593828">
    <property type="component" value="Segment"/>
</dbReference>
<proteinExistence type="predicted"/>
<dbReference type="SUPFAM" id="SSF54060">
    <property type="entry name" value="His-Me finger endonucleases"/>
    <property type="match status" value="1"/>
</dbReference>
<dbReference type="SMART" id="SM00497">
    <property type="entry name" value="IENR1"/>
    <property type="match status" value="1"/>
</dbReference>
<dbReference type="SUPFAM" id="SSF64496">
    <property type="entry name" value="DNA-binding domain of intron-encoded endonucleases"/>
    <property type="match status" value="1"/>
</dbReference>